<dbReference type="EMBL" id="SNRW01029910">
    <property type="protein sequence ID" value="KAA6358401.1"/>
    <property type="molecule type" value="Genomic_DNA"/>
</dbReference>
<evidence type="ECO:0000313" key="1">
    <source>
        <dbReference type="EMBL" id="KAA6358401.1"/>
    </source>
</evidence>
<gene>
    <name evidence="1" type="ORF">EZS28_046072</name>
</gene>
<name>A0A5J4TLK4_9EUKA</name>
<dbReference type="AlphaFoldDB" id="A0A5J4TLK4"/>
<protein>
    <recommendedName>
        <fullName evidence="3">Right handed beta helix domain-containing protein</fullName>
    </recommendedName>
</protein>
<organism evidence="1 2">
    <name type="scientific">Streblomastix strix</name>
    <dbReference type="NCBI Taxonomy" id="222440"/>
    <lineage>
        <taxon>Eukaryota</taxon>
        <taxon>Metamonada</taxon>
        <taxon>Preaxostyla</taxon>
        <taxon>Oxymonadida</taxon>
        <taxon>Streblomastigidae</taxon>
        <taxon>Streblomastix</taxon>
    </lineage>
</organism>
<comment type="caution">
    <text evidence="1">The sequence shown here is derived from an EMBL/GenBank/DDBJ whole genome shotgun (WGS) entry which is preliminary data.</text>
</comment>
<evidence type="ECO:0000313" key="2">
    <source>
        <dbReference type="Proteomes" id="UP000324800"/>
    </source>
</evidence>
<evidence type="ECO:0008006" key="3">
    <source>
        <dbReference type="Google" id="ProtNLM"/>
    </source>
</evidence>
<sequence length="292" mass="31504">GQGRGAYIDVSNNGMIEINEIIVNDCKGINGGGIQINCQCSQKQTIQRIQLTDCVADQNGGGLYCIISSGEIELDETTIIRCSGLNGGVTTKVGGAICAQIIKNASSSDMVELYFDLQSGTETKFDLTGASYSTTASTLNSAQYGKNLFIKAANLRIALSIEDATRFKIGAKDPETDFYNLIGYDGDNTLAIPLYYVCTAVGESVYNVKYTSGIDQGNDNIGCGHFDYPCLTIYYAIQQNESASAKKVMIINEYQLNSIVNVNLEGKLSQRYIDAVICSSISDNSIIQIKPQ</sequence>
<feature type="non-terminal residue" evidence="1">
    <location>
        <position position="1"/>
    </location>
</feature>
<reference evidence="1 2" key="1">
    <citation type="submission" date="2019-03" db="EMBL/GenBank/DDBJ databases">
        <title>Single cell metagenomics reveals metabolic interactions within the superorganism composed of flagellate Streblomastix strix and complex community of Bacteroidetes bacteria on its surface.</title>
        <authorList>
            <person name="Treitli S.C."/>
            <person name="Kolisko M."/>
            <person name="Husnik F."/>
            <person name="Keeling P."/>
            <person name="Hampl V."/>
        </authorList>
    </citation>
    <scope>NUCLEOTIDE SEQUENCE [LARGE SCALE GENOMIC DNA]</scope>
    <source>
        <strain evidence="1">ST1C</strain>
    </source>
</reference>
<accession>A0A5J4TLK4</accession>
<dbReference type="Proteomes" id="UP000324800">
    <property type="component" value="Unassembled WGS sequence"/>
</dbReference>
<proteinExistence type="predicted"/>